<keyword evidence="1" id="KW-1133">Transmembrane helix</keyword>
<keyword evidence="3" id="KW-1185">Reference proteome</keyword>
<dbReference type="NCBIfam" id="NF045999">
    <property type="entry name" value="MAG1140_fam"/>
    <property type="match status" value="1"/>
</dbReference>
<keyword evidence="1" id="KW-0812">Transmembrane</keyword>
<reference evidence="2" key="1">
    <citation type="submission" date="2023-04" db="EMBL/GenBank/DDBJ databases">
        <title>Completed genome of Mycoplasma lagogenitalium type strain 12MS.</title>
        <authorList>
            <person name="Spergser J."/>
        </authorList>
    </citation>
    <scope>NUCLEOTIDE SEQUENCE</scope>
    <source>
        <strain evidence="2">12MS</strain>
    </source>
</reference>
<evidence type="ECO:0000313" key="3">
    <source>
        <dbReference type="Proteomes" id="UP001179842"/>
    </source>
</evidence>
<dbReference type="RefSeq" id="WP_280102221.1">
    <property type="nucleotide sequence ID" value="NZ_CP122979.1"/>
</dbReference>
<dbReference type="Proteomes" id="UP001179842">
    <property type="component" value="Chromosome"/>
</dbReference>
<feature type="transmembrane region" description="Helical" evidence="1">
    <location>
        <begin position="6"/>
        <end position="29"/>
    </location>
</feature>
<proteinExistence type="predicted"/>
<gene>
    <name evidence="2" type="ORF">QEG99_01390</name>
</gene>
<evidence type="ECO:0000313" key="2">
    <source>
        <dbReference type="EMBL" id="WGI36918.1"/>
    </source>
</evidence>
<evidence type="ECO:0000256" key="1">
    <source>
        <dbReference type="SAM" id="Phobius"/>
    </source>
</evidence>
<organism evidence="2 3">
    <name type="scientific">Mesomycoplasma lagogenitalium</name>
    <dbReference type="NCBI Taxonomy" id="171286"/>
    <lineage>
        <taxon>Bacteria</taxon>
        <taxon>Bacillati</taxon>
        <taxon>Mycoplasmatota</taxon>
        <taxon>Mycoplasmoidales</taxon>
        <taxon>Metamycoplasmataceae</taxon>
        <taxon>Mesomycoplasma</taxon>
    </lineage>
</organism>
<name>A0ABY8LX72_9BACT</name>
<protein>
    <submittedName>
        <fullName evidence="2">Uncharacterized protein</fullName>
    </submittedName>
</protein>
<accession>A0ABY8LX72</accession>
<dbReference type="EMBL" id="CP122979">
    <property type="protein sequence ID" value="WGI36918.1"/>
    <property type="molecule type" value="Genomic_DNA"/>
</dbReference>
<keyword evidence="1" id="KW-0472">Membrane</keyword>
<sequence length="130" mass="15380">MKNYKNPTYLIIISFLFLIFFITTLFLFYKVKMQESIWININIDEKKELSFEINSSIYYNIKNSSFIMIDKKFFDGKNDVILKIREIKNIKEDIFNVKLVSGARLNVVPNSTIPAQLIFTTSKNIFNFII</sequence>